<keyword evidence="8 10" id="KW-0975">Bacterial flagellum</keyword>
<dbReference type="PRINTS" id="PR00953">
    <property type="entry name" value="TYPE3IMRPROT"/>
</dbReference>
<evidence type="ECO:0000256" key="4">
    <source>
        <dbReference type="ARBA" id="ARBA00022475"/>
    </source>
</evidence>
<evidence type="ECO:0000256" key="6">
    <source>
        <dbReference type="ARBA" id="ARBA00022989"/>
    </source>
</evidence>
<evidence type="ECO:0000256" key="7">
    <source>
        <dbReference type="ARBA" id="ARBA00023136"/>
    </source>
</evidence>
<dbReference type="PANTHER" id="PTHR30065:SF8">
    <property type="entry name" value="FLAGELLAR BIOSYNTHETIC PROTEIN FLIR"/>
    <property type="match status" value="1"/>
</dbReference>
<dbReference type="Proteomes" id="UP001597216">
    <property type="component" value="Unassembled WGS sequence"/>
</dbReference>
<dbReference type="PANTHER" id="PTHR30065">
    <property type="entry name" value="FLAGELLAR BIOSYNTHETIC PROTEIN FLIR"/>
    <property type="match status" value="1"/>
</dbReference>
<evidence type="ECO:0000256" key="9">
    <source>
        <dbReference type="NCBIfam" id="TIGR01400"/>
    </source>
</evidence>
<evidence type="ECO:0000256" key="3">
    <source>
        <dbReference type="ARBA" id="ARBA00021717"/>
    </source>
</evidence>
<feature type="transmembrane region" description="Helical" evidence="10">
    <location>
        <begin position="213"/>
        <end position="240"/>
    </location>
</feature>
<keyword evidence="11" id="KW-0966">Cell projection</keyword>
<keyword evidence="11" id="KW-0969">Cilium</keyword>
<dbReference type="EMBL" id="JBHTLQ010000087">
    <property type="protein sequence ID" value="MFD1192870.1"/>
    <property type="molecule type" value="Genomic_DNA"/>
</dbReference>
<name>A0ABW3T726_9CAUL</name>
<sequence>MGPYATAAQIYAGGLIFARLAALVMLIPGIGDTVVPARVRMAFAFLMTLMLLPVVAPVVPPVPGNVSDMAFAVIGQILIGLMIGGVLRMFMAALAVAGEVVSIQTTLSFAQTAAPGIAQNSTTLGTFLSLIGTVLIVTTDLHHLFLAGIVKSYSLFPFGRPVPVADAGELAVRTMADAFKMGIQLSAPVAVFALIFNVATGLVGRVMPQFQVFFVASPLIVLLGLSIFALSLGLVGMVWVNGYRDLLAVFGG</sequence>
<comment type="caution">
    <text evidence="11">The sequence shown here is derived from an EMBL/GenBank/DDBJ whole genome shotgun (WGS) entry which is preliminary data.</text>
</comment>
<keyword evidence="7 10" id="KW-0472">Membrane</keyword>
<feature type="transmembrane region" description="Helical" evidence="10">
    <location>
        <begin position="6"/>
        <end position="27"/>
    </location>
</feature>
<dbReference type="Pfam" id="PF01311">
    <property type="entry name" value="Bac_export_1"/>
    <property type="match status" value="1"/>
</dbReference>
<feature type="transmembrane region" description="Helical" evidence="10">
    <location>
        <begin position="185"/>
        <end position="207"/>
    </location>
</feature>
<protein>
    <recommendedName>
        <fullName evidence="3 9">Flagellar biosynthetic protein FliR</fullName>
    </recommendedName>
</protein>
<keyword evidence="11" id="KW-0282">Flagellum</keyword>
<feature type="transmembrane region" description="Helical" evidence="10">
    <location>
        <begin position="39"/>
        <end position="59"/>
    </location>
</feature>
<gene>
    <name evidence="11" type="primary">fliR</name>
    <name evidence="11" type="ORF">ACFQ27_19935</name>
</gene>
<evidence type="ECO:0000313" key="11">
    <source>
        <dbReference type="EMBL" id="MFD1192870.1"/>
    </source>
</evidence>
<keyword evidence="12" id="KW-1185">Reference proteome</keyword>
<proteinExistence type="inferred from homology"/>
<evidence type="ECO:0000256" key="8">
    <source>
        <dbReference type="ARBA" id="ARBA00023143"/>
    </source>
</evidence>
<organism evidence="11 12">
    <name type="scientific">Phenylobacterium conjunctum</name>
    <dbReference type="NCBI Taxonomy" id="1298959"/>
    <lineage>
        <taxon>Bacteria</taxon>
        <taxon>Pseudomonadati</taxon>
        <taxon>Pseudomonadota</taxon>
        <taxon>Alphaproteobacteria</taxon>
        <taxon>Caulobacterales</taxon>
        <taxon>Caulobacteraceae</taxon>
        <taxon>Phenylobacterium</taxon>
    </lineage>
</organism>
<dbReference type="RefSeq" id="WP_374345200.1">
    <property type="nucleotide sequence ID" value="NZ_JBHTLQ010000087.1"/>
</dbReference>
<accession>A0ABW3T726</accession>
<keyword evidence="4 10" id="KW-1003">Cell membrane</keyword>
<evidence type="ECO:0000256" key="10">
    <source>
        <dbReference type="RuleBase" id="RU362071"/>
    </source>
</evidence>
<keyword evidence="6 10" id="KW-1133">Transmembrane helix</keyword>
<evidence type="ECO:0000256" key="5">
    <source>
        <dbReference type="ARBA" id="ARBA00022692"/>
    </source>
</evidence>
<feature type="transmembrane region" description="Helical" evidence="10">
    <location>
        <begin position="71"/>
        <end position="97"/>
    </location>
</feature>
<keyword evidence="5 10" id="KW-0812">Transmembrane</keyword>
<comment type="subcellular location">
    <subcellularLocation>
        <location evidence="10">Cell membrane</location>
        <topology evidence="10">Multi-pass membrane protein</topology>
    </subcellularLocation>
    <subcellularLocation>
        <location evidence="10">Bacterial flagellum basal body</location>
    </subcellularLocation>
</comment>
<evidence type="ECO:0000313" key="12">
    <source>
        <dbReference type="Proteomes" id="UP001597216"/>
    </source>
</evidence>
<comment type="function">
    <text evidence="1 10">Role in flagellar biosynthesis.</text>
</comment>
<dbReference type="InterPro" id="IPR006303">
    <property type="entry name" value="FliR"/>
</dbReference>
<evidence type="ECO:0000256" key="1">
    <source>
        <dbReference type="ARBA" id="ARBA00002578"/>
    </source>
</evidence>
<evidence type="ECO:0000256" key="2">
    <source>
        <dbReference type="ARBA" id="ARBA00009772"/>
    </source>
</evidence>
<dbReference type="NCBIfam" id="TIGR01400">
    <property type="entry name" value="fliR"/>
    <property type="match status" value="1"/>
</dbReference>
<dbReference type="InterPro" id="IPR002010">
    <property type="entry name" value="T3SS_IM_R"/>
</dbReference>
<comment type="similarity">
    <text evidence="2 10">Belongs to the FliR/MopE/SpaR family.</text>
</comment>
<reference evidence="12" key="1">
    <citation type="journal article" date="2019" name="Int. J. Syst. Evol. Microbiol.">
        <title>The Global Catalogue of Microorganisms (GCM) 10K type strain sequencing project: providing services to taxonomists for standard genome sequencing and annotation.</title>
        <authorList>
            <consortium name="The Broad Institute Genomics Platform"/>
            <consortium name="The Broad Institute Genome Sequencing Center for Infectious Disease"/>
            <person name="Wu L."/>
            <person name="Ma J."/>
        </authorList>
    </citation>
    <scope>NUCLEOTIDE SEQUENCE [LARGE SCALE GENOMIC DNA]</scope>
    <source>
        <strain evidence="12">CCUG 55074</strain>
    </source>
</reference>